<keyword evidence="2" id="KW-0808">Transferase</keyword>
<reference evidence="6 7" key="1">
    <citation type="submission" date="2023-10" db="EMBL/GenBank/DDBJ databases">
        <title>Chromosome-scale genome assembly provides insights into flower coloration mechanisms of Canna indica.</title>
        <authorList>
            <person name="Li C."/>
        </authorList>
    </citation>
    <scope>NUCLEOTIDE SEQUENCE [LARGE SCALE GENOMIC DNA]</scope>
    <source>
        <tissue evidence="6">Flower</tissue>
    </source>
</reference>
<dbReference type="InterPro" id="IPR053318">
    <property type="entry name" value="GT64"/>
</dbReference>
<evidence type="ECO:0000259" key="5">
    <source>
        <dbReference type="Pfam" id="PF09258"/>
    </source>
</evidence>
<dbReference type="PANTHER" id="PTHR48409:SF1">
    <property type="entry name" value="GLYCOSYLTRANSFERASE FAMILY PROTEIN 64 C3"/>
    <property type="match status" value="1"/>
</dbReference>
<keyword evidence="3" id="KW-1015">Disulfide bond</keyword>
<dbReference type="AlphaFoldDB" id="A0AAQ3K8B2"/>
<dbReference type="GO" id="GO:0016757">
    <property type="term" value="F:glycosyltransferase activity"/>
    <property type="evidence" value="ECO:0007669"/>
    <property type="project" value="InterPro"/>
</dbReference>
<accession>A0AAQ3K8B2</accession>
<sequence length="141" mass="15550">MWWEPPRFLLQSFLFHLISSLLFSDSYSDACDPRSMATRRPPVPTIALASLAFNDGVGSAPISIIRQSSASLNACFLPRIAIRTRIIAVCDDDVEVDARTLAFAFSVWGSHGGASLAGLFACSHDLDLEHRCWIDAMHPDR</sequence>
<gene>
    <name evidence="6" type="ORF">Cni_G12482</name>
</gene>
<keyword evidence="4" id="KW-0732">Signal</keyword>
<dbReference type="InterPro" id="IPR029044">
    <property type="entry name" value="Nucleotide-diphossugar_trans"/>
</dbReference>
<comment type="similarity">
    <text evidence="1">Belongs to the glycosyltransferase 64 family.</text>
</comment>
<evidence type="ECO:0000256" key="2">
    <source>
        <dbReference type="ARBA" id="ARBA00022679"/>
    </source>
</evidence>
<dbReference type="PANTHER" id="PTHR48409">
    <property type="entry name" value="GLYCOSYLTRANSFERASE FAMILY PROTEIN 64 C3"/>
    <property type="match status" value="1"/>
</dbReference>
<proteinExistence type="inferred from homology"/>
<keyword evidence="7" id="KW-1185">Reference proteome</keyword>
<dbReference type="Gene3D" id="3.90.550.10">
    <property type="entry name" value="Spore Coat Polysaccharide Biosynthesis Protein SpsA, Chain A"/>
    <property type="match status" value="1"/>
</dbReference>
<feature type="chain" id="PRO_5042948427" evidence="4">
    <location>
        <begin position="25"/>
        <end position="141"/>
    </location>
</feature>
<evidence type="ECO:0000313" key="7">
    <source>
        <dbReference type="Proteomes" id="UP001327560"/>
    </source>
</evidence>
<evidence type="ECO:0000256" key="3">
    <source>
        <dbReference type="ARBA" id="ARBA00023157"/>
    </source>
</evidence>
<dbReference type="Pfam" id="PF09258">
    <property type="entry name" value="Glyco_transf_64"/>
    <property type="match status" value="1"/>
</dbReference>
<dbReference type="InterPro" id="IPR015338">
    <property type="entry name" value="GT64_dom"/>
</dbReference>
<evidence type="ECO:0000256" key="4">
    <source>
        <dbReference type="SAM" id="SignalP"/>
    </source>
</evidence>
<dbReference type="GO" id="GO:0016020">
    <property type="term" value="C:membrane"/>
    <property type="evidence" value="ECO:0007669"/>
    <property type="project" value="InterPro"/>
</dbReference>
<dbReference type="Proteomes" id="UP001327560">
    <property type="component" value="Chromosome 4"/>
</dbReference>
<feature type="domain" description="Glycosyl transferase 64" evidence="5">
    <location>
        <begin position="57"/>
        <end position="134"/>
    </location>
</feature>
<evidence type="ECO:0000313" key="6">
    <source>
        <dbReference type="EMBL" id="WOL03762.1"/>
    </source>
</evidence>
<name>A0AAQ3K8B2_9LILI</name>
<dbReference type="EMBL" id="CP136893">
    <property type="protein sequence ID" value="WOL03762.1"/>
    <property type="molecule type" value="Genomic_DNA"/>
</dbReference>
<organism evidence="6 7">
    <name type="scientific">Canna indica</name>
    <name type="common">Indian-shot</name>
    <dbReference type="NCBI Taxonomy" id="4628"/>
    <lineage>
        <taxon>Eukaryota</taxon>
        <taxon>Viridiplantae</taxon>
        <taxon>Streptophyta</taxon>
        <taxon>Embryophyta</taxon>
        <taxon>Tracheophyta</taxon>
        <taxon>Spermatophyta</taxon>
        <taxon>Magnoliopsida</taxon>
        <taxon>Liliopsida</taxon>
        <taxon>Zingiberales</taxon>
        <taxon>Cannaceae</taxon>
        <taxon>Canna</taxon>
    </lineage>
</organism>
<feature type="signal peptide" evidence="4">
    <location>
        <begin position="1"/>
        <end position="24"/>
    </location>
</feature>
<evidence type="ECO:0000256" key="1">
    <source>
        <dbReference type="ARBA" id="ARBA00008700"/>
    </source>
</evidence>
<protein>
    <submittedName>
        <fullName evidence="6">Glycosyltransferase family protein 64</fullName>
    </submittedName>
</protein>